<dbReference type="STRING" id="336988.NT96_03310"/>
<comment type="catalytic activity">
    <reaction evidence="9 10">
        <text>L-threonyl-[protein] + FAD = FMN-L-threonyl-[protein] + AMP + H(+)</text>
        <dbReference type="Rhea" id="RHEA:36847"/>
        <dbReference type="Rhea" id="RHEA-COMP:11060"/>
        <dbReference type="Rhea" id="RHEA-COMP:11061"/>
        <dbReference type="ChEBI" id="CHEBI:15378"/>
        <dbReference type="ChEBI" id="CHEBI:30013"/>
        <dbReference type="ChEBI" id="CHEBI:57692"/>
        <dbReference type="ChEBI" id="CHEBI:74257"/>
        <dbReference type="ChEBI" id="CHEBI:456215"/>
        <dbReference type="EC" id="2.7.1.180"/>
    </reaction>
</comment>
<dbReference type="SUPFAM" id="SSF143631">
    <property type="entry name" value="ApbE-like"/>
    <property type="match status" value="1"/>
</dbReference>
<dbReference type="GO" id="GO:0016740">
    <property type="term" value="F:transferase activity"/>
    <property type="evidence" value="ECO:0007669"/>
    <property type="project" value="UniProtKB-UniRule"/>
</dbReference>
<dbReference type="EMBL" id="AFVZ01000001">
    <property type="protein sequence ID" value="EHN58146.1"/>
    <property type="molecule type" value="Genomic_DNA"/>
</dbReference>
<evidence type="ECO:0000313" key="13">
    <source>
        <dbReference type="Proteomes" id="UP000004959"/>
    </source>
</evidence>
<dbReference type="PANTHER" id="PTHR30040">
    <property type="entry name" value="THIAMINE BIOSYNTHESIS LIPOPROTEIN APBE"/>
    <property type="match status" value="1"/>
</dbReference>
<comment type="cofactor">
    <cofactor evidence="11">
        <name>Mg(2+)</name>
        <dbReference type="ChEBI" id="CHEBI:18420"/>
    </cofactor>
    <cofactor evidence="11">
        <name>Mn(2+)</name>
        <dbReference type="ChEBI" id="CHEBI:29035"/>
    </cofactor>
    <text evidence="11">Magnesium. Can also use manganese.</text>
</comment>
<evidence type="ECO:0000256" key="6">
    <source>
        <dbReference type="ARBA" id="ARBA00022827"/>
    </source>
</evidence>
<dbReference type="AlphaFoldDB" id="G9WIK7"/>
<name>G9WIK7_9LACO</name>
<dbReference type="Pfam" id="PF02424">
    <property type="entry name" value="ApbE"/>
    <property type="match status" value="1"/>
</dbReference>
<proteinExistence type="inferred from homology"/>
<keyword evidence="4 10" id="KW-0808">Transferase</keyword>
<evidence type="ECO:0000256" key="3">
    <source>
        <dbReference type="ARBA" id="ARBA00022630"/>
    </source>
</evidence>
<evidence type="ECO:0000256" key="7">
    <source>
        <dbReference type="ARBA" id="ARBA00022842"/>
    </source>
</evidence>
<reference evidence="12 13" key="1">
    <citation type="journal article" date="2012" name="PLoS ONE">
        <title>Functional divergence in the genus oenococcus as predicted by genome sequencing of the newly-described species, Oenococcus kitaharae.</title>
        <authorList>
            <person name="Borneman A.R."/>
            <person name="McCarthy J.M."/>
            <person name="Chambers P.J."/>
            <person name="Bartowsky E.J."/>
        </authorList>
    </citation>
    <scope>NUCLEOTIDE SEQUENCE [LARGE SCALE GENOMIC DNA]</scope>
    <source>
        <strain evidence="13">DSM17330</strain>
    </source>
</reference>
<feature type="binding site" evidence="11">
    <location>
        <position position="300"/>
    </location>
    <ligand>
        <name>Mg(2+)</name>
        <dbReference type="ChEBI" id="CHEBI:18420"/>
    </ligand>
</feature>
<dbReference type="GO" id="GO:0046872">
    <property type="term" value="F:metal ion binding"/>
    <property type="evidence" value="ECO:0007669"/>
    <property type="project" value="UniProtKB-UniRule"/>
</dbReference>
<evidence type="ECO:0000256" key="1">
    <source>
        <dbReference type="ARBA" id="ARBA00011955"/>
    </source>
</evidence>
<evidence type="ECO:0000256" key="4">
    <source>
        <dbReference type="ARBA" id="ARBA00022679"/>
    </source>
</evidence>
<evidence type="ECO:0000256" key="9">
    <source>
        <dbReference type="ARBA" id="ARBA00048540"/>
    </source>
</evidence>
<dbReference type="PATRIC" id="fig|1045004.4.peg.18"/>
<evidence type="ECO:0000313" key="12">
    <source>
        <dbReference type="EMBL" id="EHN58146.1"/>
    </source>
</evidence>
<dbReference type="InterPro" id="IPR003374">
    <property type="entry name" value="ApbE-like_sf"/>
</dbReference>
<evidence type="ECO:0000256" key="8">
    <source>
        <dbReference type="ARBA" id="ARBA00031306"/>
    </source>
</evidence>
<dbReference type="PIRSF" id="PIRSF006268">
    <property type="entry name" value="ApbE"/>
    <property type="match status" value="1"/>
</dbReference>
<comment type="similarity">
    <text evidence="10">Belongs to the ApbE family.</text>
</comment>
<dbReference type="PANTHER" id="PTHR30040:SF2">
    <property type="entry name" value="FAD:PROTEIN FMN TRANSFERASE"/>
    <property type="match status" value="1"/>
</dbReference>
<dbReference type="OrthoDB" id="9778595at2"/>
<sequence>MKKKIWFLLIILVLVSASVFIYFSANGKEKQSVQYTDVPYQKNAFLMGTICTLTIYDKGKESVLNKGINTIRHFDQEATLTRSGSVLDAINANAGIKPVKIPADFWELIEKAMYFSKNSNDSFDMAIGAVTNLWQIGLPGARVPAPSEIKAALPLLDYHDVILNKQQHTVYLTRKGMRLDFGGIAKGYIADKVKQTFLKNHVTSAIISLGGNIYVIGQSHPASGTRDWNVGIQNPNQSRGSSIGFVRESNMSIVTAGTYEQYLIANGHKYIYLMDPKTGYPYENNLISATIVSKESVDGDALSNAAFDKGLKKGLAYMNHKNKDGIQAIFITKAHKVFITNGLKNNFKLTDNSYHMGN</sequence>
<keyword evidence="7 10" id="KW-0460">Magnesium</keyword>
<dbReference type="HOGENOM" id="CLU_044403_1_0_9"/>
<keyword evidence="5 10" id="KW-0479">Metal-binding</keyword>
<evidence type="ECO:0000256" key="11">
    <source>
        <dbReference type="PIRSR" id="PIRSR006268-2"/>
    </source>
</evidence>
<dbReference type="InterPro" id="IPR024932">
    <property type="entry name" value="ApbE"/>
</dbReference>
<evidence type="ECO:0000256" key="10">
    <source>
        <dbReference type="PIRNR" id="PIRNR006268"/>
    </source>
</evidence>
<dbReference type="Proteomes" id="UP000004959">
    <property type="component" value="Chromosome"/>
</dbReference>
<protein>
    <recommendedName>
        <fullName evidence="2 10">FAD:protein FMN transferase</fullName>
        <ecNumber evidence="1 10">2.7.1.180</ecNumber>
    </recommendedName>
    <alternativeName>
        <fullName evidence="8 10">Flavin transferase</fullName>
    </alternativeName>
</protein>
<organism evidence="12 13">
    <name type="scientific">Oenococcus kitaharae DSM 17330</name>
    <dbReference type="NCBI Taxonomy" id="1045004"/>
    <lineage>
        <taxon>Bacteria</taxon>
        <taxon>Bacillati</taxon>
        <taxon>Bacillota</taxon>
        <taxon>Bacilli</taxon>
        <taxon>Lactobacillales</taxon>
        <taxon>Lactobacillaceae</taxon>
        <taxon>Oenococcus</taxon>
    </lineage>
</organism>
<dbReference type="eggNOG" id="COG1477">
    <property type="taxonomic scope" value="Bacteria"/>
</dbReference>
<keyword evidence="13" id="KW-1185">Reference proteome</keyword>
<gene>
    <name evidence="12" type="ORF">OKIT_0017</name>
</gene>
<evidence type="ECO:0000256" key="2">
    <source>
        <dbReference type="ARBA" id="ARBA00016337"/>
    </source>
</evidence>
<keyword evidence="6 10" id="KW-0274">FAD</keyword>
<feature type="binding site" evidence="11">
    <location>
        <position position="183"/>
    </location>
    <ligand>
        <name>Mg(2+)</name>
        <dbReference type="ChEBI" id="CHEBI:18420"/>
    </ligand>
</feature>
<evidence type="ECO:0000256" key="5">
    <source>
        <dbReference type="ARBA" id="ARBA00022723"/>
    </source>
</evidence>
<dbReference type="Gene3D" id="3.10.520.10">
    <property type="entry name" value="ApbE-like domains"/>
    <property type="match status" value="1"/>
</dbReference>
<accession>G9WIK7</accession>
<dbReference type="EC" id="2.7.1.180" evidence="1 10"/>
<comment type="caution">
    <text evidence="12">The sequence shown here is derived from an EMBL/GenBank/DDBJ whole genome shotgun (WGS) entry which is preliminary data.</text>
</comment>
<dbReference type="RefSeq" id="WP_007744199.1">
    <property type="nucleotide sequence ID" value="NZ_CM001398.1"/>
</dbReference>
<keyword evidence="3 10" id="KW-0285">Flavoprotein</keyword>